<accession>A0A0H5QLJ6</accession>
<feature type="non-terminal residue" evidence="2">
    <location>
        <position position="299"/>
    </location>
</feature>
<protein>
    <submittedName>
        <fullName evidence="2">Uncharacterized protein</fullName>
    </submittedName>
</protein>
<sequence length="299" mass="33624">MSHAIDGSGRRSVQFRPKFIGLDDPQKENHQIHNVMSQDWEVRCPPGVELNNILTSEKLLDRHSSPQLILSPNGRAMRQSGIECTSVHSNGNYAVFSPAERSSLPAPGSNGRQQAKVLLGDDVPSNVPVIDLTLESEEEIPLSLCFETSTSLEFIQPCHISNQVPFAGQNPAARVDIIEQSLHIVNGPAHPNNHTYQCLPNDDKPQRNSDMARQESTQQTILEAEWDKRNFLETPQRKERIIKSQSTGSARKSHWSNRRFHKHKTASSRKSGFQSRVISARSPITRQDLIDRLNKYGNE</sequence>
<feature type="compositionally biased region" description="Polar residues" evidence="1">
    <location>
        <begin position="268"/>
        <end position="280"/>
    </location>
</feature>
<feature type="compositionally biased region" description="Basic residues" evidence="1">
    <location>
        <begin position="251"/>
        <end position="267"/>
    </location>
</feature>
<reference evidence="2" key="1">
    <citation type="submission" date="2015-04" db="EMBL/GenBank/DDBJ databases">
        <title>The genome sequence of the plant pathogenic Rhizarian Plasmodiophora brassicae reveals insights in its biotrophic life cycle and the origin of chitin synthesis.</title>
        <authorList>
            <person name="Schwelm A."/>
            <person name="Fogelqvist J."/>
            <person name="Knaust A."/>
            <person name="Julke S."/>
            <person name="Lilja T."/>
            <person name="Dhandapani V."/>
            <person name="Bonilla-Rosso G."/>
            <person name="Karlsson M."/>
            <person name="Shevchenko A."/>
            <person name="Choi S.R."/>
            <person name="Kim H.G."/>
            <person name="Park J.Y."/>
            <person name="Lim Y.P."/>
            <person name="Ludwig-Muller J."/>
            <person name="Dixelius C."/>
        </authorList>
    </citation>
    <scope>NUCLEOTIDE SEQUENCE</scope>
    <source>
        <tissue evidence="2">Potato root galls</tissue>
    </source>
</reference>
<dbReference type="AlphaFoldDB" id="A0A0H5QLJ6"/>
<dbReference type="EMBL" id="HACM01002431">
    <property type="protein sequence ID" value="CRZ02873.1"/>
    <property type="molecule type" value="Transcribed_RNA"/>
</dbReference>
<name>A0A0H5QLJ6_9EUKA</name>
<feature type="region of interest" description="Disordered" evidence="1">
    <location>
        <begin position="235"/>
        <end position="280"/>
    </location>
</feature>
<proteinExistence type="predicted"/>
<evidence type="ECO:0000256" key="1">
    <source>
        <dbReference type="SAM" id="MobiDB-lite"/>
    </source>
</evidence>
<feature type="compositionally biased region" description="Basic and acidic residues" evidence="1">
    <location>
        <begin position="201"/>
        <end position="213"/>
    </location>
</feature>
<evidence type="ECO:0000313" key="2">
    <source>
        <dbReference type="EMBL" id="CRZ02873.1"/>
    </source>
</evidence>
<organism evidence="2">
    <name type="scientific">Spongospora subterranea</name>
    <dbReference type="NCBI Taxonomy" id="70186"/>
    <lineage>
        <taxon>Eukaryota</taxon>
        <taxon>Sar</taxon>
        <taxon>Rhizaria</taxon>
        <taxon>Endomyxa</taxon>
        <taxon>Phytomyxea</taxon>
        <taxon>Plasmodiophorida</taxon>
        <taxon>Plasmodiophoridae</taxon>
        <taxon>Spongospora</taxon>
    </lineage>
</organism>
<feature type="region of interest" description="Disordered" evidence="1">
    <location>
        <begin position="188"/>
        <end position="218"/>
    </location>
</feature>